<keyword evidence="3" id="KW-1185">Reference proteome</keyword>
<accession>A0A494X1L4</accession>
<comment type="caution">
    <text evidence="2">The sequence shown here is derived from an EMBL/GenBank/DDBJ whole genome shotgun (WGS) entry which is preliminary data.</text>
</comment>
<organism evidence="2 3">
    <name type="scientific">Trinickia fusca</name>
    <dbReference type="NCBI Taxonomy" id="2419777"/>
    <lineage>
        <taxon>Bacteria</taxon>
        <taxon>Pseudomonadati</taxon>
        <taxon>Pseudomonadota</taxon>
        <taxon>Betaproteobacteria</taxon>
        <taxon>Burkholderiales</taxon>
        <taxon>Burkholderiaceae</taxon>
        <taxon>Trinickia</taxon>
    </lineage>
</organism>
<dbReference type="AlphaFoldDB" id="A0A494X1L4"/>
<reference evidence="2 3" key="1">
    <citation type="submission" date="2018-10" db="EMBL/GenBank/DDBJ databases">
        <title>Paraburkholderia sp. 7MK8-2, isolated from soil.</title>
        <authorList>
            <person name="Gao Z.-H."/>
            <person name="Qiu L.-H."/>
        </authorList>
    </citation>
    <scope>NUCLEOTIDE SEQUENCE [LARGE SCALE GENOMIC DNA]</scope>
    <source>
        <strain evidence="2 3">7MK8-2</strain>
    </source>
</reference>
<dbReference type="EMBL" id="RBZV01000012">
    <property type="protein sequence ID" value="RKP44618.1"/>
    <property type="molecule type" value="Genomic_DNA"/>
</dbReference>
<feature type="chain" id="PRO_5019847681" evidence="1">
    <location>
        <begin position="20"/>
        <end position="150"/>
    </location>
</feature>
<name>A0A494X1L4_9BURK</name>
<keyword evidence="1" id="KW-0732">Signal</keyword>
<evidence type="ECO:0000256" key="1">
    <source>
        <dbReference type="SAM" id="SignalP"/>
    </source>
</evidence>
<feature type="signal peptide" evidence="1">
    <location>
        <begin position="1"/>
        <end position="19"/>
    </location>
</feature>
<gene>
    <name evidence="2" type="ORF">D7S89_22375</name>
</gene>
<evidence type="ECO:0000313" key="2">
    <source>
        <dbReference type="EMBL" id="RKP44618.1"/>
    </source>
</evidence>
<sequence length="150" mass="16015">MSCALVATVISIALASAHADEAEPLACRVEVNQINDALRTQRAPTLCPSCAERLEQALASLYGEGRLPRFYQSAGTVAWNDPQSRPLLLIGKSLAGMDAGLDLAADIDSGYGPRGSLRLLYTRHNEPIAVATDDRRVFLPVIYCSGSSTP</sequence>
<protein>
    <submittedName>
        <fullName evidence="2">Uncharacterized protein</fullName>
    </submittedName>
</protein>
<evidence type="ECO:0000313" key="3">
    <source>
        <dbReference type="Proteomes" id="UP000280434"/>
    </source>
</evidence>
<proteinExistence type="predicted"/>
<dbReference type="Proteomes" id="UP000280434">
    <property type="component" value="Unassembled WGS sequence"/>
</dbReference>